<gene>
    <name evidence="5" type="ORF">MGYG_07871</name>
</gene>
<dbReference type="InterPro" id="IPR007111">
    <property type="entry name" value="NACHT_NTPase"/>
</dbReference>
<dbReference type="EMBL" id="DS989829">
    <property type="protein sequence ID" value="EFR04868.1"/>
    <property type="molecule type" value="Genomic_DNA"/>
</dbReference>
<dbReference type="SUPFAM" id="SSF52540">
    <property type="entry name" value="P-loop containing nucleoside triphosphate hydrolases"/>
    <property type="match status" value="1"/>
</dbReference>
<dbReference type="PANTHER" id="PTHR10039">
    <property type="entry name" value="AMELOGENIN"/>
    <property type="match status" value="1"/>
</dbReference>
<reference evidence="6" key="1">
    <citation type="journal article" date="2012" name="MBio">
        <title>Comparative genome analysis of Trichophyton rubrum and related dermatophytes reveals candidate genes involved in infection.</title>
        <authorList>
            <person name="Martinez D.A."/>
            <person name="Oliver B.G."/>
            <person name="Graeser Y."/>
            <person name="Goldberg J.M."/>
            <person name="Li W."/>
            <person name="Martinez-Rossi N.M."/>
            <person name="Monod M."/>
            <person name="Shelest E."/>
            <person name="Barton R.C."/>
            <person name="Birch E."/>
            <person name="Brakhage A.A."/>
            <person name="Chen Z."/>
            <person name="Gurr S.J."/>
            <person name="Heiman D."/>
            <person name="Heitman J."/>
            <person name="Kosti I."/>
            <person name="Rossi A."/>
            <person name="Saif S."/>
            <person name="Samalova M."/>
            <person name="Saunders C.W."/>
            <person name="Shea T."/>
            <person name="Summerbell R.C."/>
            <person name="Xu J."/>
            <person name="Young S."/>
            <person name="Zeng Q."/>
            <person name="Birren B.W."/>
            <person name="Cuomo C.A."/>
            <person name="White T.C."/>
        </authorList>
    </citation>
    <scope>NUCLEOTIDE SEQUENCE [LARGE SCALE GENOMIC DNA]</scope>
    <source>
        <strain evidence="6">ATCC MYA-4604 / CBS 118893</strain>
    </source>
</reference>
<dbReference type="PANTHER" id="PTHR10039:SF14">
    <property type="entry name" value="NACHT DOMAIN-CONTAINING PROTEIN"/>
    <property type="match status" value="1"/>
</dbReference>
<feature type="compositionally biased region" description="Basic and acidic residues" evidence="3">
    <location>
        <begin position="11"/>
        <end position="27"/>
    </location>
</feature>
<dbReference type="Gene3D" id="3.40.50.300">
    <property type="entry name" value="P-loop containing nucleotide triphosphate hydrolases"/>
    <property type="match status" value="1"/>
</dbReference>
<dbReference type="OMA" id="ECEPDGR"/>
<dbReference type="VEuPathDB" id="FungiDB:MGYG_07871"/>
<dbReference type="Gene3D" id="1.25.40.20">
    <property type="entry name" value="Ankyrin repeat-containing domain"/>
    <property type="match status" value="2"/>
</dbReference>
<feature type="region of interest" description="Disordered" evidence="3">
    <location>
        <begin position="11"/>
        <end position="49"/>
    </location>
</feature>
<dbReference type="InParanoid" id="E4V4E4"/>
<dbReference type="AlphaFoldDB" id="E4V4E4"/>
<keyword evidence="1" id="KW-0677">Repeat</keyword>
<dbReference type="Pfam" id="PF22939">
    <property type="entry name" value="WHD_GPIID"/>
    <property type="match status" value="1"/>
</dbReference>
<evidence type="ECO:0000256" key="1">
    <source>
        <dbReference type="ARBA" id="ARBA00022737"/>
    </source>
</evidence>
<name>E4V4E4_ARTGP</name>
<feature type="compositionally biased region" description="Polar residues" evidence="3">
    <location>
        <begin position="37"/>
        <end position="46"/>
    </location>
</feature>
<dbReference type="SUPFAM" id="SSF48403">
    <property type="entry name" value="Ankyrin repeat"/>
    <property type="match status" value="1"/>
</dbReference>
<feature type="repeat" description="ANK" evidence="2">
    <location>
        <begin position="961"/>
        <end position="993"/>
    </location>
</feature>
<feature type="repeat" description="ANK" evidence="2">
    <location>
        <begin position="994"/>
        <end position="1026"/>
    </location>
</feature>
<feature type="repeat" description="ANK" evidence="2">
    <location>
        <begin position="860"/>
        <end position="884"/>
    </location>
</feature>
<dbReference type="InterPro" id="IPR002110">
    <property type="entry name" value="Ankyrin_rpt"/>
</dbReference>
<evidence type="ECO:0000259" key="4">
    <source>
        <dbReference type="PROSITE" id="PS50837"/>
    </source>
</evidence>
<evidence type="ECO:0000313" key="5">
    <source>
        <dbReference type="EMBL" id="EFR04868.1"/>
    </source>
</evidence>
<dbReference type="HOGENOM" id="CLU_000288_34_7_1"/>
<keyword evidence="2" id="KW-0040">ANK repeat</keyword>
<feature type="repeat" description="ANK" evidence="2">
    <location>
        <begin position="928"/>
        <end position="960"/>
    </location>
</feature>
<proteinExistence type="predicted"/>
<keyword evidence="6" id="KW-1185">Reference proteome</keyword>
<dbReference type="Pfam" id="PF24883">
    <property type="entry name" value="NPHP3_N"/>
    <property type="match status" value="1"/>
</dbReference>
<dbReference type="PROSITE" id="PS50837">
    <property type="entry name" value="NACHT"/>
    <property type="match status" value="1"/>
</dbReference>
<dbReference type="eggNOG" id="KOG0504">
    <property type="taxonomic scope" value="Eukaryota"/>
</dbReference>
<dbReference type="InterPro" id="IPR031359">
    <property type="entry name" value="NACHT_N"/>
</dbReference>
<dbReference type="GeneID" id="10024934"/>
<evidence type="ECO:0000256" key="2">
    <source>
        <dbReference type="PROSITE-ProRule" id="PRU00023"/>
    </source>
</evidence>
<dbReference type="InterPro" id="IPR056884">
    <property type="entry name" value="NPHP3-like_N"/>
</dbReference>
<evidence type="ECO:0000256" key="3">
    <source>
        <dbReference type="SAM" id="MobiDB-lite"/>
    </source>
</evidence>
<feature type="repeat" description="ANK" evidence="2">
    <location>
        <begin position="894"/>
        <end position="927"/>
    </location>
</feature>
<dbReference type="PROSITE" id="PS50088">
    <property type="entry name" value="ANK_REPEAT"/>
    <property type="match status" value="6"/>
</dbReference>
<dbReference type="RefSeq" id="XP_003169703.1">
    <property type="nucleotide sequence ID" value="XM_003169655.1"/>
</dbReference>
<dbReference type="SMART" id="SM00248">
    <property type="entry name" value="ANK"/>
    <property type="match status" value="7"/>
</dbReference>
<dbReference type="InterPro" id="IPR036770">
    <property type="entry name" value="Ankyrin_rpt-contain_sf"/>
</dbReference>
<feature type="repeat" description="ANK" evidence="2">
    <location>
        <begin position="826"/>
        <end position="848"/>
    </location>
</feature>
<dbReference type="OrthoDB" id="5416940at2759"/>
<accession>E4V4E4</accession>
<organism evidence="6">
    <name type="scientific">Arthroderma gypseum (strain ATCC MYA-4604 / CBS 118893)</name>
    <name type="common">Microsporum gypseum</name>
    <dbReference type="NCBI Taxonomy" id="535722"/>
    <lineage>
        <taxon>Eukaryota</taxon>
        <taxon>Fungi</taxon>
        <taxon>Dikarya</taxon>
        <taxon>Ascomycota</taxon>
        <taxon>Pezizomycotina</taxon>
        <taxon>Eurotiomycetes</taxon>
        <taxon>Eurotiomycetidae</taxon>
        <taxon>Onygenales</taxon>
        <taxon>Arthrodermataceae</taxon>
        <taxon>Nannizzia</taxon>
    </lineage>
</organism>
<dbReference type="Pfam" id="PF12796">
    <property type="entry name" value="Ank_2"/>
    <property type="match status" value="2"/>
</dbReference>
<protein>
    <submittedName>
        <fullName evidence="5">Sex-determining protein fem-1</fullName>
    </submittedName>
</protein>
<dbReference type="Proteomes" id="UP000002669">
    <property type="component" value="Unassembled WGS sequence"/>
</dbReference>
<dbReference type="Pfam" id="PF17100">
    <property type="entry name" value="NACHT_N"/>
    <property type="match status" value="1"/>
</dbReference>
<evidence type="ECO:0000313" key="6">
    <source>
        <dbReference type="Proteomes" id="UP000002669"/>
    </source>
</evidence>
<dbReference type="PROSITE" id="PS50297">
    <property type="entry name" value="ANK_REP_REGION"/>
    <property type="match status" value="6"/>
</dbReference>
<dbReference type="InterPro" id="IPR027417">
    <property type="entry name" value="P-loop_NTPase"/>
</dbReference>
<dbReference type="STRING" id="535722.E4V4E4"/>
<feature type="domain" description="NACHT" evidence="4">
    <location>
        <begin position="346"/>
        <end position="492"/>
    </location>
</feature>
<dbReference type="InterPro" id="IPR054471">
    <property type="entry name" value="GPIID_WHD"/>
</dbReference>
<dbReference type="Pfam" id="PF00023">
    <property type="entry name" value="Ank"/>
    <property type="match status" value="1"/>
</dbReference>
<sequence length="1028" mass="115863">MARIRRIKEFFKGSSDKRGDARIEHQPKAAALDPQPKDSNNSSTSKVAIEPWSEAEKRIKQDKTLNKVWEESIRILKSDFALKENDLHSFLSVMAWRLDSKKWTVSNDMKQTGTFPTDTREKLTKVCRNVLVFKDVITPTAAASPPVAIACAGVIVGLLLLIQAMEQHDTLLKGLETTSSLISRLHVIESHFLHRDANLSADLMRSLENDMVLLCYKVLEFQSRAICYLQKQSAVQLLTDMFKKDAWDEILRDIERYDASIQKITSSAHEVGVDKQLEAIQDALQGVQIWQTTSVQDQKRANLFRRLYTCPYKDRKDRNNRRVPGTCEWFTSHPQFTGWNQSANSELLWVSADPGCGKSVLTRYLVDEYLPSGKRTVCYFFFKDDFLDQKRATNALASILRQLLLAQPHLLQDSLLDQSEAAGDKFVESFNDLWSMFVRATADKNAGEVVCVLDALDECRGDDRKKLIQAVESLYLGSFGNRKVKFLMTSRPYDHIHRDFHNLEKNLPTIHLSGENEANVEMISKEINLVIKARVEEIGERNSLLPNECDFVSNQLTLVPNRTYLWVTLALDVVERMPGFSKGNVRRIVTDIPKDIDAAYTRILDRSPEHTKARRLLHIVTATYRPLTLKEISVALALSAKDQSIDDIQEEVQTDGARIQKMVRNLCGLFLVTIDGKVYLLHQTAKEFLVKNKHNSACGDTTAGGWKHSLHPEKSHYILARICTFYLSEDQTYDLFPCFLDYAAKCWAAHFRRASVSSEDKITKQARIVCNPESNLFNKWSSIYQKAYRMLMSLGDLHLAAALGLTAVVKLLLDIKEVDANSRDSGGRTPLSYAALYGFEEVVKLLLDTKEVDADPRDSGGQTPLSYAAVCGFEEVVKLLLETGKVEVNSTGDRGKTPLLYAAIRGHESVVKLLLETKGVEVDSKDYDRRTPLSYAADIGNEGVVKLLLDKDVEVDSKDNKGRTPLLYAIERGNEGVVKLLKTRKVEVDSKDSRGRTPLLVAANHGHEGVVDLLKTKEADKTSEDNKG</sequence>